<dbReference type="PANTHER" id="PTHR43531">
    <property type="entry name" value="PROTEIN ICFG"/>
    <property type="match status" value="1"/>
</dbReference>
<dbReference type="SUPFAM" id="SSF58104">
    <property type="entry name" value="Methyl-accepting chemotaxis protein (MCP) signaling domain"/>
    <property type="match status" value="1"/>
</dbReference>
<evidence type="ECO:0000259" key="6">
    <source>
        <dbReference type="PROSITE" id="PS50111"/>
    </source>
</evidence>
<comment type="similarity">
    <text evidence="2">Belongs to the methyl-accepting chemotaxis (MCP) protein family.</text>
</comment>
<dbReference type="CDD" id="cd11386">
    <property type="entry name" value="MCP_signal"/>
    <property type="match status" value="1"/>
</dbReference>
<dbReference type="Proteomes" id="UP001629246">
    <property type="component" value="Unassembled WGS sequence"/>
</dbReference>
<keyword evidence="1" id="KW-0488">Methylation</keyword>
<reference evidence="7 8" key="1">
    <citation type="journal article" date="2024" name="Chem. Sci.">
        <title>Discovery of megapolipeptins by genome mining of a Burkholderiales bacteria collection.</title>
        <authorList>
            <person name="Paulo B.S."/>
            <person name="Recchia M.J.J."/>
            <person name="Lee S."/>
            <person name="Fergusson C.H."/>
            <person name="Romanowski S.B."/>
            <person name="Hernandez A."/>
            <person name="Krull N."/>
            <person name="Liu D.Y."/>
            <person name="Cavanagh H."/>
            <person name="Bos A."/>
            <person name="Gray C.A."/>
            <person name="Murphy B.T."/>
            <person name="Linington R.G."/>
            <person name="Eustaquio A.S."/>
        </authorList>
    </citation>
    <scope>NUCLEOTIDE SEQUENCE [LARGE SCALE GENOMIC DNA]</scope>
    <source>
        <strain evidence="7 8">RL21-008-BIB-A</strain>
    </source>
</reference>
<dbReference type="Pfam" id="PF12729">
    <property type="entry name" value="4HB_MCP_1"/>
    <property type="match status" value="1"/>
</dbReference>
<keyword evidence="5" id="KW-1133">Transmembrane helix</keyword>
<evidence type="ECO:0000256" key="1">
    <source>
        <dbReference type="ARBA" id="ARBA00022481"/>
    </source>
</evidence>
<dbReference type="PRINTS" id="PR00260">
    <property type="entry name" value="CHEMTRNSDUCR"/>
</dbReference>
<evidence type="ECO:0000256" key="2">
    <source>
        <dbReference type="ARBA" id="ARBA00029447"/>
    </source>
</evidence>
<proteinExistence type="inferred from homology"/>
<dbReference type="InterPro" id="IPR004090">
    <property type="entry name" value="Chemotax_Me-accpt_rcpt"/>
</dbReference>
<dbReference type="RefSeq" id="WP_408157309.1">
    <property type="nucleotide sequence ID" value="NZ_JAQQFM010000004.1"/>
</dbReference>
<dbReference type="CDD" id="cd19411">
    <property type="entry name" value="MCP2201-like_sensor"/>
    <property type="match status" value="1"/>
</dbReference>
<keyword evidence="5" id="KW-0812">Transmembrane</keyword>
<evidence type="ECO:0000313" key="7">
    <source>
        <dbReference type="EMBL" id="MFL9924551.1"/>
    </source>
</evidence>
<name>A0ABW9A6R8_9BURK</name>
<dbReference type="Pfam" id="PF00015">
    <property type="entry name" value="MCPsignal"/>
    <property type="match status" value="1"/>
</dbReference>
<dbReference type="InterPro" id="IPR051310">
    <property type="entry name" value="MCP_chemotaxis"/>
</dbReference>
<keyword evidence="3" id="KW-0807">Transducer</keyword>
<feature type="domain" description="Methyl-accepting transducer" evidence="6">
    <location>
        <begin position="272"/>
        <end position="501"/>
    </location>
</feature>
<evidence type="ECO:0000256" key="4">
    <source>
        <dbReference type="SAM" id="Coils"/>
    </source>
</evidence>
<dbReference type="InterPro" id="IPR024478">
    <property type="entry name" value="HlyB_4HB_MCP"/>
</dbReference>
<protein>
    <submittedName>
        <fullName evidence="7">Methyl-accepting chemotaxis protein</fullName>
    </submittedName>
</protein>
<feature type="transmembrane region" description="Helical" evidence="5">
    <location>
        <begin position="12"/>
        <end position="31"/>
    </location>
</feature>
<dbReference type="Gene3D" id="1.10.287.950">
    <property type="entry name" value="Methyl-accepting chemotaxis protein"/>
    <property type="match status" value="1"/>
</dbReference>
<dbReference type="EMBL" id="JAQQFM010000004">
    <property type="protein sequence ID" value="MFL9924551.1"/>
    <property type="molecule type" value="Genomic_DNA"/>
</dbReference>
<gene>
    <name evidence="7" type="ORF">PQR62_09755</name>
</gene>
<comment type="caution">
    <text evidence="7">The sequence shown here is derived from an EMBL/GenBank/DDBJ whole genome shotgun (WGS) entry which is preliminary data.</text>
</comment>
<accession>A0ABW9A6R8</accession>
<sequence length="577" mass="61374">MSFSNLKVANRLYLGFGLVLALLLGIAVFSYTRLAALNDNVNLLVNDRYAKILLIDSISSNVNLIARAVRNVALSNDEKINAQELDRIKKARDENEQTLKKLREVIISGKGKDLLVELQRSGVEYYGEQQNLLTTLQKGDVNEARALLFGTMRSKQVAMFNALRQLSDYQRAAMDQTVAQSHETYQHSSVLLSAVSAAAFILSLIAALLITRSILLQLGGEPQYAMAVASDIANGDLSTSIDLRSGDQTSLMASIRLMRNRLAEIVGHVRHGTDTIATASTQIATGNLDLSSRTEEQASSLEETASAMEQLTSTVKQNADNARQANQLAASASEVAMAGGDVVGKVVDTMGSINASSKKIVDIISVIDGIAFQTNILALNAAVEAARAGEQGRGFAVVASEVRSLAQRSASAAKEIKTLIDDSVAQVAQGSMLVEQAGATMSDVVDSVRRVTDVVGEISSASQEQSEGIEQVNLAITQMDEVTQQNAALVEEAAAAAQSLQDQAGRLSEVVSIFKLGNHSLAAPVVRAPAKSPATDITPKVARIQPASSIKLAAERKLVARPASATADNNADGWEQF</sequence>
<dbReference type="SMART" id="SM00283">
    <property type="entry name" value="MA"/>
    <property type="match status" value="1"/>
</dbReference>
<dbReference type="InterPro" id="IPR047347">
    <property type="entry name" value="YvaQ-like_sensor"/>
</dbReference>
<keyword evidence="5" id="KW-0472">Membrane</keyword>
<evidence type="ECO:0000256" key="5">
    <source>
        <dbReference type="SAM" id="Phobius"/>
    </source>
</evidence>
<evidence type="ECO:0000313" key="8">
    <source>
        <dbReference type="Proteomes" id="UP001629246"/>
    </source>
</evidence>
<feature type="transmembrane region" description="Helical" evidence="5">
    <location>
        <begin position="190"/>
        <end position="210"/>
    </location>
</feature>
<keyword evidence="4" id="KW-0175">Coiled coil</keyword>
<dbReference type="InterPro" id="IPR004089">
    <property type="entry name" value="MCPsignal_dom"/>
</dbReference>
<dbReference type="PROSITE" id="PS50111">
    <property type="entry name" value="CHEMOTAXIS_TRANSDUC_2"/>
    <property type="match status" value="1"/>
</dbReference>
<evidence type="ECO:0000256" key="3">
    <source>
        <dbReference type="PROSITE-ProRule" id="PRU00284"/>
    </source>
</evidence>
<dbReference type="PANTHER" id="PTHR43531:SF14">
    <property type="entry name" value="METHYL-ACCEPTING CHEMOTAXIS PROTEIN I-RELATED"/>
    <property type="match status" value="1"/>
</dbReference>
<feature type="coiled-coil region" evidence="4">
    <location>
        <begin position="479"/>
        <end position="510"/>
    </location>
</feature>
<organism evidence="7 8">
    <name type="scientific">Herbaspirillum lusitanum</name>
    <dbReference type="NCBI Taxonomy" id="213312"/>
    <lineage>
        <taxon>Bacteria</taxon>
        <taxon>Pseudomonadati</taxon>
        <taxon>Pseudomonadota</taxon>
        <taxon>Betaproteobacteria</taxon>
        <taxon>Burkholderiales</taxon>
        <taxon>Oxalobacteraceae</taxon>
        <taxon>Herbaspirillum</taxon>
    </lineage>
</organism>
<keyword evidence="8" id="KW-1185">Reference proteome</keyword>